<dbReference type="Proteomes" id="UP001152320">
    <property type="component" value="Chromosome 1"/>
</dbReference>
<keyword evidence="3 7" id="KW-0812">Transmembrane</keyword>
<evidence type="ECO:0000313" key="9">
    <source>
        <dbReference type="Proteomes" id="UP001152320"/>
    </source>
</evidence>
<comment type="similarity">
    <text evidence="2">Belongs to the CD225/Dispanin family.</text>
</comment>
<dbReference type="InterPro" id="IPR051423">
    <property type="entry name" value="CD225/Dispanin"/>
</dbReference>
<evidence type="ECO:0000256" key="2">
    <source>
        <dbReference type="ARBA" id="ARBA00006843"/>
    </source>
</evidence>
<evidence type="ECO:0000256" key="4">
    <source>
        <dbReference type="ARBA" id="ARBA00022989"/>
    </source>
</evidence>
<evidence type="ECO:0000256" key="3">
    <source>
        <dbReference type="ARBA" id="ARBA00022692"/>
    </source>
</evidence>
<evidence type="ECO:0000313" key="8">
    <source>
        <dbReference type="EMBL" id="KAJ8050363.1"/>
    </source>
</evidence>
<feature type="transmembrane region" description="Helical" evidence="7">
    <location>
        <begin position="133"/>
        <end position="161"/>
    </location>
</feature>
<protein>
    <submittedName>
        <fullName evidence="8">Proline-rich transmembrane protein 1</fullName>
    </submittedName>
</protein>
<gene>
    <name evidence="8" type="ORF">HOLleu_03542</name>
</gene>
<comment type="caution">
    <text evidence="8">The sequence shown here is derived from an EMBL/GenBank/DDBJ whole genome shotgun (WGS) entry which is preliminary data.</text>
</comment>
<evidence type="ECO:0000256" key="1">
    <source>
        <dbReference type="ARBA" id="ARBA00004370"/>
    </source>
</evidence>
<dbReference type="AlphaFoldDB" id="A0A9Q1CSY9"/>
<accession>A0A9Q1CSY9</accession>
<evidence type="ECO:0000256" key="6">
    <source>
        <dbReference type="SAM" id="MobiDB-lite"/>
    </source>
</evidence>
<name>A0A9Q1CSY9_HOLLE</name>
<dbReference type="PANTHER" id="PTHR14948:SF44">
    <property type="entry name" value="PROLINE-RICH TRANSMEMBRANE PROTEIN 1-LIKE"/>
    <property type="match status" value="1"/>
</dbReference>
<keyword evidence="9" id="KW-1185">Reference proteome</keyword>
<dbReference type="PANTHER" id="PTHR14948">
    <property type="entry name" value="NG5"/>
    <property type="match status" value="1"/>
</dbReference>
<feature type="transmembrane region" description="Helical" evidence="7">
    <location>
        <begin position="82"/>
        <end position="103"/>
    </location>
</feature>
<keyword evidence="5 7" id="KW-0472">Membrane</keyword>
<dbReference type="InterPro" id="IPR007593">
    <property type="entry name" value="CD225/Dispanin_fam"/>
</dbReference>
<feature type="compositionally biased region" description="Pro residues" evidence="6">
    <location>
        <begin position="29"/>
        <end position="49"/>
    </location>
</feature>
<dbReference type="GO" id="GO:0016020">
    <property type="term" value="C:membrane"/>
    <property type="evidence" value="ECO:0007669"/>
    <property type="project" value="UniProtKB-SubCell"/>
</dbReference>
<evidence type="ECO:0000256" key="7">
    <source>
        <dbReference type="SAM" id="Phobius"/>
    </source>
</evidence>
<reference evidence="8" key="1">
    <citation type="submission" date="2021-10" db="EMBL/GenBank/DDBJ databases">
        <title>Tropical sea cucumber genome reveals ecological adaptation and Cuvierian tubules defense mechanism.</title>
        <authorList>
            <person name="Chen T."/>
        </authorList>
    </citation>
    <scope>NUCLEOTIDE SEQUENCE</scope>
    <source>
        <strain evidence="8">Nanhai2018</strain>
        <tissue evidence="8">Muscle</tissue>
    </source>
</reference>
<proteinExistence type="inferred from homology"/>
<organism evidence="8 9">
    <name type="scientific">Holothuria leucospilota</name>
    <name type="common">Black long sea cucumber</name>
    <name type="synonym">Mertensiothuria leucospilota</name>
    <dbReference type="NCBI Taxonomy" id="206669"/>
    <lineage>
        <taxon>Eukaryota</taxon>
        <taxon>Metazoa</taxon>
        <taxon>Echinodermata</taxon>
        <taxon>Eleutherozoa</taxon>
        <taxon>Echinozoa</taxon>
        <taxon>Holothuroidea</taxon>
        <taxon>Aspidochirotacea</taxon>
        <taxon>Aspidochirotida</taxon>
        <taxon>Holothuriidae</taxon>
        <taxon>Holothuria</taxon>
    </lineage>
</organism>
<feature type="region of interest" description="Disordered" evidence="6">
    <location>
        <begin position="1"/>
        <end position="60"/>
    </location>
</feature>
<comment type="subcellular location">
    <subcellularLocation>
        <location evidence="1">Membrane</location>
    </subcellularLocation>
</comment>
<sequence>MTDEKTGYPLQQPYPPVNPGYPTGDAAYPPQPQPYGGAPPPYYHPPPQGGPEGQPLQTVGVAPQQPGQTVIIRQTQVQPNDYLGFAIFVTICCCLPFGIVGIVKASEVRSRFSAGDYQGAEESSRSAKNWSCAGLVTGLILIGSFFVFYVLLYVIILGAALSSY</sequence>
<dbReference type="OrthoDB" id="6083617at2759"/>
<dbReference type="EMBL" id="JAIZAY010000001">
    <property type="protein sequence ID" value="KAJ8050363.1"/>
    <property type="molecule type" value="Genomic_DNA"/>
</dbReference>
<dbReference type="Pfam" id="PF04505">
    <property type="entry name" value="CD225"/>
    <property type="match status" value="1"/>
</dbReference>
<evidence type="ECO:0000256" key="5">
    <source>
        <dbReference type="ARBA" id="ARBA00023136"/>
    </source>
</evidence>
<keyword evidence="4 7" id="KW-1133">Transmembrane helix</keyword>